<evidence type="ECO:0000256" key="2">
    <source>
        <dbReference type="SAM" id="Phobius"/>
    </source>
</evidence>
<evidence type="ECO:0000256" key="1">
    <source>
        <dbReference type="SAM" id="Coils"/>
    </source>
</evidence>
<dbReference type="AlphaFoldDB" id="A0AA41YV29"/>
<evidence type="ECO:0000313" key="3">
    <source>
        <dbReference type="EMBL" id="MCW6507627.1"/>
    </source>
</evidence>
<dbReference type="Proteomes" id="UP001165667">
    <property type="component" value="Unassembled WGS sequence"/>
</dbReference>
<keyword evidence="4" id="KW-1185">Reference proteome</keyword>
<sequence length="153" mass="17301">MSAYEQAAGQSGGPWQGRRCGGGAFAWKPVEILAVVVGFAIYWPIGLAVLGWKVLQRKGYPVPDVFEFARARFTDFASRATAQRQAWQPFGATKSGNAAFDEWRKAELEKLDEQRRKLDAAEREFAEHMDNLRRARDREEFDRFMAARGGNAQ</sequence>
<dbReference type="InterPro" id="IPR021273">
    <property type="entry name" value="DUF2852"/>
</dbReference>
<name>A0AA41YV29_9HYPH</name>
<reference evidence="3" key="1">
    <citation type="submission" date="2022-05" db="EMBL/GenBank/DDBJ databases">
        <authorList>
            <person name="Pankratov T."/>
        </authorList>
    </citation>
    <scope>NUCLEOTIDE SEQUENCE</scope>
    <source>
        <strain evidence="3">BP6-180914</strain>
    </source>
</reference>
<accession>A0AA41YV29</accession>
<keyword evidence="2" id="KW-0812">Transmembrane</keyword>
<keyword evidence="2" id="KW-0472">Membrane</keyword>
<dbReference type="Pfam" id="PF11014">
    <property type="entry name" value="DUF2852"/>
    <property type="match status" value="1"/>
</dbReference>
<protein>
    <submittedName>
        <fullName evidence="3">DUF2852 domain-containing protein</fullName>
    </submittedName>
</protein>
<gene>
    <name evidence="3" type="ORF">M8523_06280</name>
</gene>
<feature type="transmembrane region" description="Helical" evidence="2">
    <location>
        <begin position="32"/>
        <end position="52"/>
    </location>
</feature>
<dbReference type="RefSeq" id="WP_282583991.1">
    <property type="nucleotide sequence ID" value="NZ_JAMOIM010000003.1"/>
</dbReference>
<keyword evidence="2" id="KW-1133">Transmembrane helix</keyword>
<organism evidence="3 4">
    <name type="scientific">Lichenifustis flavocetrariae</name>
    <dbReference type="NCBI Taxonomy" id="2949735"/>
    <lineage>
        <taxon>Bacteria</taxon>
        <taxon>Pseudomonadati</taxon>
        <taxon>Pseudomonadota</taxon>
        <taxon>Alphaproteobacteria</taxon>
        <taxon>Hyphomicrobiales</taxon>
        <taxon>Lichenihabitantaceae</taxon>
        <taxon>Lichenifustis</taxon>
    </lineage>
</organism>
<dbReference type="EMBL" id="JAMOIM010000003">
    <property type="protein sequence ID" value="MCW6507627.1"/>
    <property type="molecule type" value="Genomic_DNA"/>
</dbReference>
<feature type="coiled-coil region" evidence="1">
    <location>
        <begin position="104"/>
        <end position="138"/>
    </location>
</feature>
<comment type="caution">
    <text evidence="3">The sequence shown here is derived from an EMBL/GenBank/DDBJ whole genome shotgun (WGS) entry which is preliminary data.</text>
</comment>
<proteinExistence type="predicted"/>
<keyword evidence="1" id="KW-0175">Coiled coil</keyword>
<evidence type="ECO:0000313" key="4">
    <source>
        <dbReference type="Proteomes" id="UP001165667"/>
    </source>
</evidence>